<keyword evidence="8" id="KW-0732">Signal</keyword>
<feature type="disulfide bond" evidence="6">
    <location>
        <begin position="101"/>
        <end position="119"/>
    </location>
</feature>
<feature type="transmembrane region" description="Helical" evidence="7">
    <location>
        <begin position="1087"/>
        <end position="1112"/>
    </location>
</feature>
<dbReference type="PROSITE" id="PS50261">
    <property type="entry name" value="G_PROTEIN_RECEP_F2_4"/>
    <property type="match status" value="1"/>
</dbReference>
<feature type="transmembrane region" description="Helical" evidence="7">
    <location>
        <begin position="1133"/>
        <end position="1155"/>
    </location>
</feature>
<dbReference type="InterPro" id="IPR046338">
    <property type="entry name" value="GAIN_dom_sf"/>
</dbReference>
<feature type="transmembrane region" description="Helical" evidence="7">
    <location>
        <begin position="938"/>
        <end position="964"/>
    </location>
</feature>
<name>A0A9Q0YDF3_HOLLE</name>
<dbReference type="Gene3D" id="1.20.1070.10">
    <property type="entry name" value="Rhodopsin 7-helix transmembrane proteins"/>
    <property type="match status" value="1"/>
</dbReference>
<dbReference type="Gene3D" id="4.10.400.10">
    <property type="entry name" value="Low-density Lipoprotein Receptor"/>
    <property type="match status" value="2"/>
</dbReference>
<dbReference type="Proteomes" id="UP001152320">
    <property type="component" value="Chromosome 22"/>
</dbReference>
<evidence type="ECO:0000313" key="11">
    <source>
        <dbReference type="EMBL" id="KAJ8020260.1"/>
    </source>
</evidence>
<dbReference type="OrthoDB" id="10037534at2759"/>
<evidence type="ECO:0000256" key="7">
    <source>
        <dbReference type="SAM" id="Phobius"/>
    </source>
</evidence>
<dbReference type="InterPro" id="IPR002172">
    <property type="entry name" value="LDrepeatLR_classA_rpt"/>
</dbReference>
<feature type="domain" description="GAIN-B" evidence="9">
    <location>
        <begin position="770"/>
        <end position="928"/>
    </location>
</feature>
<dbReference type="SUPFAM" id="SSF57424">
    <property type="entry name" value="LDL receptor-like module"/>
    <property type="match status" value="2"/>
</dbReference>
<protein>
    <submittedName>
        <fullName evidence="11">Adhesion G-protein coupled receptor G6</fullName>
    </submittedName>
</protein>
<dbReference type="InterPro" id="IPR053066">
    <property type="entry name" value="ADGR_G7"/>
</dbReference>
<dbReference type="Gene3D" id="2.60.220.50">
    <property type="match status" value="1"/>
</dbReference>
<dbReference type="InterPro" id="IPR057244">
    <property type="entry name" value="GAIN_B"/>
</dbReference>
<dbReference type="GO" id="GO:0016020">
    <property type="term" value="C:membrane"/>
    <property type="evidence" value="ECO:0007669"/>
    <property type="project" value="UniProtKB-SubCell"/>
</dbReference>
<feature type="transmembrane region" description="Helical" evidence="7">
    <location>
        <begin position="1010"/>
        <end position="1033"/>
    </location>
</feature>
<sequence length="1267" mass="142017">MMTTKNICPLWIAAVFFVSLPVPVLSQSRSNTCAKFCLVTPSARPILKCLRVSDICNGIIDCYDGEDERNCNDEFTQPAVTTENPNALTSPVVCGTEEFLCSEMECVPQRLVCDRFADCSNSRDEENCTSRGLLRKDLARPGTYGRYFLFAWPETYPDSSLRISMFGVSNETSAVTISIQNTLHSWTLDVPAQEHIWHDINRTLVTNSKREFANITIYIQSKYDISVSAVSELFASVGIFQLIPKGSFGKEYFVPVIDDRMEGVATVSALSEPTYIIIRFNTPVKLREEFLHPGEQISKSLNPFETFQAKVRVPGNDSATIMHIVSDKPVAVVSGSICARIPLAIEATCDYLVEQFPPFSQWGRRFTVPPFYNRSRYSLLIVAGRNNTEVTLRTGIRESSFGLRQGNYKMINLDDVEIHVTSTKPVLVISFSTSRIIHEELDGDPAMIIVPPYEQFILGEQYFYIPDLGIDTKHYISITATCDSIMDFILDATSVNSSSLVVKGKMCFSNLPIENGNHTIKHRSNNASYMLASYGFNSRSGYGRLVSFNTRPITCRAHDELHDVILEYNCDDLEKSFCPDDVTNGNITWPQTGMFTTVKSEEICSLYYSRAGEPVRSRRCILDDDPLEVKWEEPLIGCGEPKPVKTPQDLETTIVTTENVEEVSMALESVTKEIDDITTDDVVAVSEALAKVVETGSSSPQVTESVVQTVDTVMADLSLADTEEQDGGDLETTETAMSTSAMVQLMEQQIHQSLEVVDNFAIIEESIQVQAFNLKVEEIADNVALTPAEVQTGGDAHTSAILPKNVFNLQLSTVAVSFVLYRDDSLFRTTSDKFQNKRAPELVLSISVGTVKVHRLKEPVVLNFPTPKENKSISKNTSCVFWDFQLNDGSGDWSDEGCTFKGATNQSVTCECNHLTNFAVLMDYMDEVEVMPVAYQNFLNVVTIIGCSLSILGLSTTLVVFFTFKRLRSSRPRRILVHLCIALLCLYCTFLFGIDLAVNSKWACPMVGALIHYFLLSTIFWMGVEALNIYLMLVRVFNMNVRRFVLKSALIAWGTPVVVVGMCLIFAPEQYQRETYCFLTQGSVFFFALIAPMALVLFCNMFIFFLVFRNLMTSNMAGTVHRKKTDMDMLRERLQNAITMTILMGLTWTFGFLMFGHTRFIFQFLFCLCNSFQGLLVFILFCWRQEDVRKTLRPHCVSAKRKGKEVVGAKADYDVTNSMTGQHTTGLKVSLDTRKNIVSTTSTSSTILLSPNKIKINNNQKNSESHI</sequence>
<feature type="disulfide bond" evidence="6">
    <location>
        <begin position="94"/>
        <end position="106"/>
    </location>
</feature>
<dbReference type="Pfam" id="PF00057">
    <property type="entry name" value="Ldl_recept_a"/>
    <property type="match status" value="1"/>
</dbReference>
<feature type="transmembrane region" description="Helical" evidence="7">
    <location>
        <begin position="1161"/>
        <end position="1183"/>
    </location>
</feature>
<evidence type="ECO:0000259" key="9">
    <source>
        <dbReference type="PROSITE" id="PS50221"/>
    </source>
</evidence>
<dbReference type="Pfam" id="PF00002">
    <property type="entry name" value="7tm_2"/>
    <property type="match status" value="1"/>
</dbReference>
<dbReference type="PANTHER" id="PTHR47767">
    <property type="entry name" value="ADHESION G PROTEIN-COUPLED RECEPTOR G7"/>
    <property type="match status" value="1"/>
</dbReference>
<dbReference type="SMART" id="SM00192">
    <property type="entry name" value="LDLa"/>
    <property type="match status" value="2"/>
</dbReference>
<comment type="caution">
    <text evidence="11">The sequence shown here is derived from an EMBL/GenBank/DDBJ whole genome shotgun (WGS) entry which is preliminary data.</text>
</comment>
<dbReference type="CDD" id="cd15040">
    <property type="entry name" value="7tmB2_Adhesion"/>
    <property type="match status" value="1"/>
</dbReference>
<feature type="transmembrane region" description="Helical" evidence="7">
    <location>
        <begin position="976"/>
        <end position="998"/>
    </location>
</feature>
<dbReference type="PROSITE" id="PS50221">
    <property type="entry name" value="GAIN_B"/>
    <property type="match status" value="1"/>
</dbReference>
<dbReference type="InterPro" id="IPR000203">
    <property type="entry name" value="GPS"/>
</dbReference>
<evidence type="ECO:0000256" key="2">
    <source>
        <dbReference type="ARBA" id="ARBA00022692"/>
    </source>
</evidence>
<accession>A0A9Q0YDF3</accession>
<evidence type="ECO:0000259" key="10">
    <source>
        <dbReference type="PROSITE" id="PS50261"/>
    </source>
</evidence>
<evidence type="ECO:0000256" key="1">
    <source>
        <dbReference type="ARBA" id="ARBA00004141"/>
    </source>
</evidence>
<gene>
    <name evidence="11" type="ORF">HOLleu_39810</name>
</gene>
<feature type="disulfide bond" evidence="6">
    <location>
        <begin position="113"/>
        <end position="128"/>
    </location>
</feature>
<feature type="signal peptide" evidence="8">
    <location>
        <begin position="1"/>
        <end position="26"/>
    </location>
</feature>
<keyword evidence="2 7" id="KW-0812">Transmembrane</keyword>
<dbReference type="PROSITE" id="PS01209">
    <property type="entry name" value="LDLRA_1"/>
    <property type="match status" value="1"/>
</dbReference>
<dbReference type="GO" id="GO:0004930">
    <property type="term" value="F:G protein-coupled receptor activity"/>
    <property type="evidence" value="ECO:0007669"/>
    <property type="project" value="InterPro"/>
</dbReference>
<dbReference type="PRINTS" id="PR00249">
    <property type="entry name" value="GPCRSECRETIN"/>
</dbReference>
<comment type="caution">
    <text evidence="6">Lacks conserved residue(s) required for the propagation of feature annotation.</text>
</comment>
<feature type="disulfide bond" evidence="6">
    <location>
        <begin position="56"/>
        <end position="71"/>
    </location>
</feature>
<dbReference type="PANTHER" id="PTHR47767:SF1">
    <property type="entry name" value="ADHESION G PROTEIN-COUPLED RECEPTOR G7"/>
    <property type="match status" value="1"/>
</dbReference>
<evidence type="ECO:0000256" key="5">
    <source>
        <dbReference type="ARBA" id="ARBA00023157"/>
    </source>
</evidence>
<comment type="subcellular location">
    <subcellularLocation>
        <location evidence="1">Membrane</location>
        <topology evidence="1">Multi-pass membrane protein</topology>
    </subcellularLocation>
</comment>
<proteinExistence type="predicted"/>
<evidence type="ECO:0000256" key="6">
    <source>
        <dbReference type="PROSITE-ProRule" id="PRU00124"/>
    </source>
</evidence>
<evidence type="ECO:0000313" key="12">
    <source>
        <dbReference type="Proteomes" id="UP001152320"/>
    </source>
</evidence>
<dbReference type="EMBL" id="JAIZAY010000022">
    <property type="protein sequence ID" value="KAJ8020260.1"/>
    <property type="molecule type" value="Genomic_DNA"/>
</dbReference>
<dbReference type="PROSITE" id="PS50068">
    <property type="entry name" value="LDLRA_2"/>
    <property type="match status" value="2"/>
</dbReference>
<dbReference type="GO" id="GO:0007166">
    <property type="term" value="P:cell surface receptor signaling pathway"/>
    <property type="evidence" value="ECO:0007669"/>
    <property type="project" value="InterPro"/>
</dbReference>
<keyword evidence="12" id="KW-1185">Reference proteome</keyword>
<dbReference type="InterPro" id="IPR036055">
    <property type="entry name" value="LDL_receptor-like_sf"/>
</dbReference>
<feature type="chain" id="PRO_5040160323" evidence="8">
    <location>
        <begin position="27"/>
        <end position="1267"/>
    </location>
</feature>
<dbReference type="AlphaFoldDB" id="A0A9Q0YDF3"/>
<evidence type="ECO:0000256" key="8">
    <source>
        <dbReference type="SAM" id="SignalP"/>
    </source>
</evidence>
<feature type="domain" description="G-protein coupled receptors family 2 profile 2" evidence="10">
    <location>
        <begin position="939"/>
        <end position="1185"/>
    </location>
</feature>
<dbReference type="Pfam" id="PF01825">
    <property type="entry name" value="GPS"/>
    <property type="match status" value="1"/>
</dbReference>
<keyword evidence="4 7" id="KW-0472">Membrane</keyword>
<dbReference type="InterPro" id="IPR035234">
    <property type="entry name" value="IgGFc-bd_N"/>
</dbReference>
<dbReference type="InterPro" id="IPR000832">
    <property type="entry name" value="GPCR_2_secretin-like"/>
</dbReference>
<evidence type="ECO:0000256" key="3">
    <source>
        <dbReference type="ARBA" id="ARBA00022989"/>
    </source>
</evidence>
<dbReference type="SMART" id="SM00303">
    <property type="entry name" value="GPS"/>
    <property type="match status" value="1"/>
</dbReference>
<keyword evidence="5 6" id="KW-1015">Disulfide bond</keyword>
<dbReference type="InterPro" id="IPR017981">
    <property type="entry name" value="GPCR_2-like_7TM"/>
</dbReference>
<keyword evidence="11" id="KW-0675">Receptor</keyword>
<reference evidence="11" key="1">
    <citation type="submission" date="2021-10" db="EMBL/GenBank/DDBJ databases">
        <title>Tropical sea cucumber genome reveals ecological adaptation and Cuvierian tubules defense mechanism.</title>
        <authorList>
            <person name="Chen T."/>
        </authorList>
    </citation>
    <scope>NUCLEOTIDE SEQUENCE</scope>
    <source>
        <strain evidence="11">Nanhai2018</strain>
        <tissue evidence="11">Muscle</tissue>
    </source>
</reference>
<keyword evidence="3 7" id="KW-1133">Transmembrane helix</keyword>
<organism evidence="11 12">
    <name type="scientific">Holothuria leucospilota</name>
    <name type="common">Black long sea cucumber</name>
    <name type="synonym">Mertensiothuria leucospilota</name>
    <dbReference type="NCBI Taxonomy" id="206669"/>
    <lineage>
        <taxon>Eukaryota</taxon>
        <taxon>Metazoa</taxon>
        <taxon>Echinodermata</taxon>
        <taxon>Eleutherozoa</taxon>
        <taxon>Echinozoa</taxon>
        <taxon>Holothuroidea</taxon>
        <taxon>Aspidochirotacea</taxon>
        <taxon>Aspidochirotida</taxon>
        <taxon>Holothuriidae</taxon>
        <taxon>Holothuria</taxon>
    </lineage>
</organism>
<evidence type="ECO:0000256" key="4">
    <source>
        <dbReference type="ARBA" id="ARBA00023136"/>
    </source>
</evidence>
<feature type="transmembrane region" description="Helical" evidence="7">
    <location>
        <begin position="1045"/>
        <end position="1067"/>
    </location>
</feature>
<dbReference type="CDD" id="cd00112">
    <property type="entry name" value="LDLa"/>
    <property type="match status" value="2"/>
</dbReference>
<dbReference type="Pfam" id="PF17517">
    <property type="entry name" value="IgGFc_binding"/>
    <property type="match status" value="1"/>
</dbReference>
<dbReference type="InterPro" id="IPR023415">
    <property type="entry name" value="LDLR_class-A_CS"/>
</dbReference>
<dbReference type="SUPFAM" id="SSF81321">
    <property type="entry name" value="Family A G protein-coupled receptor-like"/>
    <property type="match status" value="1"/>
</dbReference>